<dbReference type="FunFam" id="3.40.50.300:FF:001433">
    <property type="entry name" value="ABC transporter, putative"/>
    <property type="match status" value="1"/>
</dbReference>
<dbReference type="PROSITE" id="PS50893">
    <property type="entry name" value="ABC_TRANSPORTER_2"/>
    <property type="match status" value="2"/>
</dbReference>
<feature type="transmembrane region" description="Helical" evidence="8">
    <location>
        <begin position="1111"/>
        <end position="1137"/>
    </location>
</feature>
<reference evidence="10" key="2">
    <citation type="submission" date="2023-01" db="EMBL/GenBank/DDBJ databases">
        <authorList>
            <person name="Petersen C."/>
        </authorList>
    </citation>
    <scope>NUCLEOTIDE SEQUENCE</scope>
    <source>
        <strain evidence="10">IBT 15450</strain>
    </source>
</reference>
<dbReference type="Proteomes" id="UP001219568">
    <property type="component" value="Unassembled WGS sequence"/>
</dbReference>
<gene>
    <name evidence="10" type="ORF">N7460_000693</name>
</gene>
<keyword evidence="2" id="KW-0813">Transport</keyword>
<feature type="transmembrane region" description="Helical" evidence="8">
    <location>
        <begin position="1070"/>
        <end position="1090"/>
    </location>
</feature>
<evidence type="ECO:0000256" key="2">
    <source>
        <dbReference type="ARBA" id="ARBA00022448"/>
    </source>
</evidence>
<evidence type="ECO:0000313" key="10">
    <source>
        <dbReference type="EMBL" id="KAJ6057419.1"/>
    </source>
</evidence>
<evidence type="ECO:0000259" key="9">
    <source>
        <dbReference type="PROSITE" id="PS50893"/>
    </source>
</evidence>
<proteinExistence type="predicted"/>
<keyword evidence="4" id="KW-0547">Nucleotide-binding</keyword>
<dbReference type="SMART" id="SM00382">
    <property type="entry name" value="AAA"/>
    <property type="match status" value="2"/>
</dbReference>
<accession>A0AAD6IQK9</accession>
<dbReference type="InterPro" id="IPR003439">
    <property type="entry name" value="ABC_transporter-like_ATP-bd"/>
</dbReference>
<keyword evidence="6 8" id="KW-1133">Transmembrane helix</keyword>
<organism evidence="10 11">
    <name type="scientific">Penicillium canescens</name>
    <dbReference type="NCBI Taxonomy" id="5083"/>
    <lineage>
        <taxon>Eukaryota</taxon>
        <taxon>Fungi</taxon>
        <taxon>Dikarya</taxon>
        <taxon>Ascomycota</taxon>
        <taxon>Pezizomycotina</taxon>
        <taxon>Eurotiomycetes</taxon>
        <taxon>Eurotiomycetidae</taxon>
        <taxon>Eurotiales</taxon>
        <taxon>Aspergillaceae</taxon>
        <taxon>Penicillium</taxon>
    </lineage>
</organism>
<keyword evidence="3 8" id="KW-0812">Transmembrane</keyword>
<reference evidence="10" key="1">
    <citation type="journal article" date="2023" name="IMA Fungus">
        <title>Comparative genomic study of the Penicillium genus elucidates a diverse pangenome and 15 lateral gene transfer events.</title>
        <authorList>
            <person name="Petersen C."/>
            <person name="Sorensen T."/>
            <person name="Nielsen M.R."/>
            <person name="Sondergaard T.E."/>
            <person name="Sorensen J.L."/>
            <person name="Fitzpatrick D.A."/>
            <person name="Frisvad J.C."/>
            <person name="Nielsen K.L."/>
        </authorList>
    </citation>
    <scope>NUCLEOTIDE SEQUENCE</scope>
    <source>
        <strain evidence="10">IBT 15450</strain>
    </source>
</reference>
<evidence type="ECO:0000313" key="11">
    <source>
        <dbReference type="Proteomes" id="UP001219568"/>
    </source>
</evidence>
<dbReference type="InterPro" id="IPR013525">
    <property type="entry name" value="ABC2_TM"/>
</dbReference>
<evidence type="ECO:0000256" key="6">
    <source>
        <dbReference type="ARBA" id="ARBA00022989"/>
    </source>
</evidence>
<feature type="transmembrane region" description="Helical" evidence="8">
    <location>
        <begin position="1037"/>
        <end position="1058"/>
    </location>
</feature>
<dbReference type="GO" id="GO:0140359">
    <property type="term" value="F:ABC-type transporter activity"/>
    <property type="evidence" value="ECO:0007669"/>
    <property type="project" value="InterPro"/>
</dbReference>
<dbReference type="GO" id="GO:0005524">
    <property type="term" value="F:ATP binding"/>
    <property type="evidence" value="ECO:0007669"/>
    <property type="project" value="UniProtKB-KW"/>
</dbReference>
<keyword evidence="7 8" id="KW-0472">Membrane</keyword>
<evidence type="ECO:0000256" key="3">
    <source>
        <dbReference type="ARBA" id="ARBA00022692"/>
    </source>
</evidence>
<evidence type="ECO:0000256" key="7">
    <source>
        <dbReference type="ARBA" id="ARBA00023136"/>
    </source>
</evidence>
<dbReference type="EMBL" id="JAQJZL010000001">
    <property type="protein sequence ID" value="KAJ6057419.1"/>
    <property type="molecule type" value="Genomic_DNA"/>
</dbReference>
<feature type="transmembrane region" description="Helical" evidence="8">
    <location>
        <begin position="486"/>
        <end position="502"/>
    </location>
</feature>
<feature type="transmembrane region" description="Helical" evidence="8">
    <location>
        <begin position="1175"/>
        <end position="1196"/>
    </location>
</feature>
<dbReference type="PROSITE" id="PS00211">
    <property type="entry name" value="ABC_TRANSPORTER_1"/>
    <property type="match status" value="2"/>
</dbReference>
<dbReference type="PANTHER" id="PTHR48041:SF119">
    <property type="entry name" value="ROA1P"/>
    <property type="match status" value="1"/>
</dbReference>
<dbReference type="SUPFAM" id="SSF52540">
    <property type="entry name" value="P-loop containing nucleoside triphosphate hydrolases"/>
    <property type="match status" value="2"/>
</dbReference>
<comment type="subcellular location">
    <subcellularLocation>
        <location evidence="1">Membrane</location>
        <topology evidence="1">Multi-pass membrane protein</topology>
    </subcellularLocation>
</comment>
<feature type="transmembrane region" description="Helical" evidence="8">
    <location>
        <begin position="571"/>
        <end position="590"/>
    </location>
</feature>
<feature type="domain" description="ABC transporter" evidence="9">
    <location>
        <begin position="62"/>
        <end position="303"/>
    </location>
</feature>
<protein>
    <recommendedName>
        <fullName evidence="9">ABC transporter domain-containing protein</fullName>
    </recommendedName>
</protein>
<dbReference type="PANTHER" id="PTHR48041">
    <property type="entry name" value="ABC TRANSPORTER G FAMILY MEMBER 28"/>
    <property type="match status" value="1"/>
</dbReference>
<evidence type="ECO:0000256" key="5">
    <source>
        <dbReference type="ARBA" id="ARBA00022840"/>
    </source>
</evidence>
<dbReference type="InterPro" id="IPR043926">
    <property type="entry name" value="ABCG_dom"/>
</dbReference>
<evidence type="ECO:0000256" key="4">
    <source>
        <dbReference type="ARBA" id="ARBA00022741"/>
    </source>
</evidence>
<name>A0AAD6IQK9_PENCN</name>
<feature type="transmembrane region" description="Helical" evidence="8">
    <location>
        <begin position="633"/>
        <end position="655"/>
    </location>
</feature>
<feature type="transmembrane region" description="Helical" evidence="8">
    <location>
        <begin position="1143"/>
        <end position="1168"/>
    </location>
</feature>
<feature type="domain" description="ABC transporter" evidence="9">
    <location>
        <begin position="702"/>
        <end position="949"/>
    </location>
</feature>
<dbReference type="GO" id="GO:0016887">
    <property type="term" value="F:ATP hydrolysis activity"/>
    <property type="evidence" value="ECO:0007669"/>
    <property type="project" value="InterPro"/>
</dbReference>
<feature type="transmembrane region" description="Helical" evidence="8">
    <location>
        <begin position="1263"/>
        <end position="1283"/>
    </location>
</feature>
<dbReference type="Pfam" id="PF00005">
    <property type="entry name" value="ABC_tran"/>
    <property type="match status" value="2"/>
</dbReference>
<evidence type="ECO:0000256" key="8">
    <source>
        <dbReference type="SAM" id="Phobius"/>
    </source>
</evidence>
<dbReference type="InterPro" id="IPR003593">
    <property type="entry name" value="AAA+_ATPase"/>
</dbReference>
<feature type="transmembrane region" description="Helical" evidence="8">
    <location>
        <begin position="509"/>
        <end position="534"/>
    </location>
</feature>
<feature type="transmembrane region" description="Helical" evidence="8">
    <location>
        <begin position="540"/>
        <end position="559"/>
    </location>
</feature>
<evidence type="ECO:0000256" key="1">
    <source>
        <dbReference type="ARBA" id="ARBA00004141"/>
    </source>
</evidence>
<dbReference type="InterPro" id="IPR027417">
    <property type="entry name" value="P-loop_NTPase"/>
</dbReference>
<dbReference type="Pfam" id="PF19055">
    <property type="entry name" value="ABC2_membrane_7"/>
    <property type="match status" value="2"/>
</dbReference>
<dbReference type="GO" id="GO:0016020">
    <property type="term" value="C:membrane"/>
    <property type="evidence" value="ECO:0007669"/>
    <property type="project" value="UniProtKB-SubCell"/>
</dbReference>
<keyword evidence="11" id="KW-1185">Reference proteome</keyword>
<keyword evidence="5" id="KW-0067">ATP-binding</keyword>
<dbReference type="InterPro" id="IPR017871">
    <property type="entry name" value="ABC_transporter-like_CS"/>
</dbReference>
<dbReference type="Gene3D" id="3.40.50.300">
    <property type="entry name" value="P-loop containing nucleotide triphosphate hydrolases"/>
    <property type="match status" value="2"/>
</dbReference>
<comment type="caution">
    <text evidence="10">The sequence shown here is derived from an EMBL/GenBank/DDBJ whole genome shotgun (WGS) entry which is preliminary data.</text>
</comment>
<dbReference type="InterPro" id="IPR050352">
    <property type="entry name" value="ABCG_transporters"/>
</dbReference>
<sequence length="1307" mass="144447">MAKDEIELSVVKQPAPHLQDAGDAANNLSFRAVNPTDITVTNLSLKVNITPSTWGPIWKLKQRLHSQSQPTESTKTVFSNITASMPTGTLTAIIGSSGSGKTSLLNLMANRMNLSRTQVQVSGSTAFNKTQGINHIRSAYVMQEDVLIPTLTVRETLRYSADLRLPPPTTAAERHRIVEQVILELGLKECADTRIGTAAHKGCSGGEKRRVSIGVQLLSNPSVLFCDEPTTGLDATSAFQIVRTLKTLARDGRTVVVSIHAPRSEIWGLFDRVVLLARGKALYSGEVDGALGYFAELGFAIPEFVNPAEFLIDLAAVDRRSGELEGASVARVEGLTEAWRVKQAADALVDEEMGEEKMVSTSVDAEAGTMKRVSFRRQFRVLTSRTFTTTIRDPMGVAGSLLEAIGMAVINGWIFLQLDESQAGIRSREGSLYTASSLNGYLILLYETYRLTIDIRLFDRERNEGVVSVPAFLLSRRAARLPLEDLPVPLIFSLIFYFMVGYRLDAGQFFIFFLLTLLTHYVAVTFAAVAIGIARSFPGATLVGNLCFTLQSFACGYFVQSNQIPVYVRWLKWCAYTFYIFGALCANEFIGLNGSELGQFYDCPYSNDPSDPACKEYTGRYIMQSLGMPSNWIWRPIVVLVAFAVSHYLLAGLLLQYNRFAIDIAQARAAEGESTSKAKIAIRPTEETRKVAISLDQYALEIRKRRLPWRAAQKLQILRPITTEFQPGQLNVIMGPSGSGKTSLLNSIARRLHGSIGTRYCVHGNMLYNGAVPSESVIRSVTSFVTQDDDALMPSLTVRESLKFAAGLRLPTWMTREEKNRRAEEILHKMGLKECADNLIGSDLIKGISGGEKRRVSIAIQVLTDPKVLLLDEPTSGLDAFTAMSIIELLHSLAAEGRTLILTLHQSRSDLFTHFSQVLLLARGGYPVYAGSGENMLMHFAALGHDCPRTTNPADFVLDLITIDLQQADREAVTRERVQHLISSWSKTTVELVRTASQIATPAELGSLKRQMLSFRITFPLVLHRSFINFWRQPPLIMARLMQIPGIAIIMALFFAPLKNNYEAVQSRMGFIQEFAALYFVGMLQNIAIYPSERDVFYREEADNCYSASTFLLSYTTIEIPFEILSSLIFGALAAYADNLHRSITMFLVSAFNCFCIISCGESVGIMFCTLFSHVGFAVNVTSVLLSISTILGGVMSLNVNDVLQGINHLSPIKYAIANLAPYSLAGQVFSCEDSQRLVGGACPVDSGEQVLRLYNLDKDGPMNVMALGVCTLVYRVVAYAFLKGMRSRGVWGWWRGLWARWRSVDG</sequence>
<dbReference type="Pfam" id="PF01061">
    <property type="entry name" value="ABC2_membrane"/>
    <property type="match status" value="2"/>
</dbReference>